<dbReference type="PANTHER" id="PTHR43337:SF1">
    <property type="entry name" value="XANTHINE_URACIL PERMEASE C887.17-RELATED"/>
    <property type="match status" value="1"/>
</dbReference>
<evidence type="ECO:0000256" key="1">
    <source>
        <dbReference type="ARBA" id="ARBA00004127"/>
    </source>
</evidence>
<dbReference type="GO" id="GO:0012505">
    <property type="term" value="C:endomembrane system"/>
    <property type="evidence" value="ECO:0007669"/>
    <property type="project" value="UniProtKB-SubCell"/>
</dbReference>
<accession>A0A2X1YHL9</accession>
<keyword evidence="4" id="KW-0812">Transmembrane</keyword>
<comment type="subcellular location">
    <subcellularLocation>
        <location evidence="1">Endomembrane system</location>
        <topology evidence="1">Multi-pass membrane protein</topology>
    </subcellularLocation>
</comment>
<keyword evidence="5" id="KW-1133">Transmembrane helix</keyword>
<name>A0A2X1YHL9_9FIRM</name>
<dbReference type="GeneID" id="83862412"/>
<organism evidence="7 8">
    <name type="scientific">Peptoniphilus harei</name>
    <dbReference type="NCBI Taxonomy" id="54005"/>
    <lineage>
        <taxon>Bacteria</taxon>
        <taxon>Bacillati</taxon>
        <taxon>Bacillota</taxon>
        <taxon>Tissierellia</taxon>
        <taxon>Tissierellales</taxon>
        <taxon>Peptoniphilaceae</taxon>
        <taxon>Peptoniphilus</taxon>
    </lineage>
</organism>
<evidence type="ECO:0000256" key="6">
    <source>
        <dbReference type="ARBA" id="ARBA00023136"/>
    </source>
</evidence>
<dbReference type="GO" id="GO:0005886">
    <property type="term" value="C:plasma membrane"/>
    <property type="evidence" value="ECO:0007669"/>
    <property type="project" value="TreeGrafter"/>
</dbReference>
<dbReference type="InterPro" id="IPR045018">
    <property type="entry name" value="Azg-like"/>
</dbReference>
<dbReference type="OrthoDB" id="9808458at2"/>
<proteinExistence type="inferred from homology"/>
<comment type="similarity">
    <text evidence="2">Belongs to the nucleobase:cation symporter-2 (NCS2) (TC 2.A.40) family. Azg-like subfamily.</text>
</comment>
<dbReference type="EMBL" id="UATM01000032">
    <property type="protein sequence ID" value="SPY47011.1"/>
    <property type="molecule type" value="Genomic_DNA"/>
</dbReference>
<protein>
    <submittedName>
        <fullName evidence="7">Permease yicO</fullName>
    </submittedName>
</protein>
<evidence type="ECO:0000256" key="3">
    <source>
        <dbReference type="ARBA" id="ARBA00022448"/>
    </source>
</evidence>
<keyword evidence="6" id="KW-0472">Membrane</keyword>
<evidence type="ECO:0000313" key="7">
    <source>
        <dbReference type="EMBL" id="SPY47011.1"/>
    </source>
</evidence>
<dbReference type="InterPro" id="IPR006043">
    <property type="entry name" value="NCS2"/>
</dbReference>
<evidence type="ECO:0000256" key="2">
    <source>
        <dbReference type="ARBA" id="ARBA00005697"/>
    </source>
</evidence>
<dbReference type="PANTHER" id="PTHR43337">
    <property type="entry name" value="XANTHINE/URACIL PERMEASE C887.17-RELATED"/>
    <property type="match status" value="1"/>
</dbReference>
<evidence type="ECO:0000313" key="8">
    <source>
        <dbReference type="Proteomes" id="UP000250070"/>
    </source>
</evidence>
<dbReference type="Pfam" id="PF00860">
    <property type="entry name" value="Xan_ur_permease"/>
    <property type="match status" value="1"/>
</dbReference>
<sequence length="437" mass="47161">MSKYDTNLDSYFKLRENSTDFKTELLAGLTTFATMSYVLATIPNLLSGAGLNPAPLLTVLILFIIICSVAMALYTNRPFALAPGMSSVVIIGTTLSETDMPVEVAFGLVFLSGLIFVIISFVGLREIVVKAIPASVKISISAGIGLFIALIGFKSSGVIVANAQSNTLTFGDLTSINVLLFLIGFILILIFEARKIRGSMILSILIVTLIGIPLGVTTVPDRLIQIPQFSSETIFRIDILGALKPEYLPWIFTFFVPDFFGTMGIILGIANRANWLDENGNMPEIEKCFKVDSLSTLIGSFFCMPVMTTYLESASGVEEGGRTGLTAIFTSVFFALTLLLTPIALMIPAVATGPVLAMIGIQMLSSMKNINYDDPTESIPAFLAVAMTIFTYNIASGLSISVLSYIILKVAAGKAKEIHVSMYGLSIVLLYYLYTLI</sequence>
<dbReference type="GO" id="GO:0005345">
    <property type="term" value="F:purine nucleobase transmembrane transporter activity"/>
    <property type="evidence" value="ECO:0007669"/>
    <property type="project" value="TreeGrafter"/>
</dbReference>
<keyword evidence="3" id="KW-0813">Transport</keyword>
<reference evidence="7 8" key="1">
    <citation type="submission" date="2018-06" db="EMBL/GenBank/DDBJ databases">
        <authorList>
            <consortium name="Pathogen Informatics"/>
            <person name="Doyle S."/>
        </authorList>
    </citation>
    <scope>NUCLEOTIDE SEQUENCE [LARGE SCALE GENOMIC DNA]</scope>
    <source>
        <strain evidence="7 8">NCTC13076</strain>
    </source>
</reference>
<gene>
    <name evidence="7" type="primary">yicO</name>
    <name evidence="7" type="ORF">NCTC13076_00907</name>
</gene>
<evidence type="ECO:0000256" key="4">
    <source>
        <dbReference type="ARBA" id="ARBA00022692"/>
    </source>
</evidence>
<dbReference type="Proteomes" id="UP000250070">
    <property type="component" value="Unassembled WGS sequence"/>
</dbReference>
<evidence type="ECO:0000256" key="5">
    <source>
        <dbReference type="ARBA" id="ARBA00022989"/>
    </source>
</evidence>
<dbReference type="AlphaFoldDB" id="A0A2X1YHL9"/>
<dbReference type="RefSeq" id="WP_112889670.1">
    <property type="nucleotide sequence ID" value="NZ_CP066287.1"/>
</dbReference>